<comment type="caution">
    <text evidence="2">The sequence shown here is derived from an EMBL/GenBank/DDBJ whole genome shotgun (WGS) entry which is preliminary data.</text>
</comment>
<accession>A0A2M6UDW2</accession>
<reference evidence="2 3" key="1">
    <citation type="submission" date="2015-06" db="EMBL/GenBank/DDBJ databases">
        <title>Comparative genome analysis of nirS-carrying Bradyrhizobium sp. strains.</title>
        <authorList>
            <person name="Ishii S."/>
            <person name="Jang J."/>
            <person name="Nishizawa T."/>
            <person name="Senoo K."/>
        </authorList>
    </citation>
    <scope>NUCLEOTIDE SEQUENCE [LARGE SCALE GENOMIC DNA]</scope>
    <source>
        <strain evidence="2 3">TSA1</strain>
    </source>
</reference>
<protein>
    <submittedName>
        <fullName evidence="2">Uncharacterized protein</fullName>
    </submittedName>
</protein>
<proteinExistence type="predicted"/>
<evidence type="ECO:0000313" key="2">
    <source>
        <dbReference type="EMBL" id="PIT02745.1"/>
    </source>
</evidence>
<organism evidence="2 3">
    <name type="scientific">Bradyrhizobium nitroreducens</name>
    <dbReference type="NCBI Taxonomy" id="709803"/>
    <lineage>
        <taxon>Bacteria</taxon>
        <taxon>Pseudomonadati</taxon>
        <taxon>Pseudomonadota</taxon>
        <taxon>Alphaproteobacteria</taxon>
        <taxon>Hyphomicrobiales</taxon>
        <taxon>Nitrobacteraceae</taxon>
        <taxon>Bradyrhizobium</taxon>
    </lineage>
</organism>
<name>A0A2M6UDW2_9BRAD</name>
<sequence>MPEFHFVIELAGFALALVSVGFVLFEIRAHGRRGAQELRIQEERLKFDNTKWQFEAEHIGAQASRLEKFAFPLADRLKDQLKADPEWIADALRRSELFPYESSIFGRRSEHYKEEKNCLAQQFSALLVPHLEQLAEVHPRICLIIDSGTTLYPLFEHLGKAVLAADRSAPWVDKVEIITNNLPGVFNLMRATRSPSTTDAPRVPIKCTVVAGQLLTSYVAVTGEDTQTSIKTLLDDREGSYNISLVTGNWVRLRRKHPICPIPLARGPGHLDFKQTIMNVSNENYIIAPLGKLLDITKAHAEQLLRAEQLLANSRESYHEVNTEHPDSPVSVDSVRLVTTYRAKASSILYRYSASVRASLDPENTTLKRELRDMRHVFVSFDPESDDVDTQKVKEFPHPNTHDTEFYKLFLIH</sequence>
<dbReference type="Proteomes" id="UP000228930">
    <property type="component" value="Unassembled WGS sequence"/>
</dbReference>
<keyword evidence="3" id="KW-1185">Reference proteome</keyword>
<evidence type="ECO:0000256" key="1">
    <source>
        <dbReference type="SAM" id="Phobius"/>
    </source>
</evidence>
<keyword evidence="1" id="KW-0812">Transmembrane</keyword>
<evidence type="ECO:0000313" key="3">
    <source>
        <dbReference type="Proteomes" id="UP000228930"/>
    </source>
</evidence>
<dbReference type="RefSeq" id="WP_100177912.1">
    <property type="nucleotide sequence ID" value="NZ_LFJC01000003.1"/>
</dbReference>
<feature type="transmembrane region" description="Helical" evidence="1">
    <location>
        <begin position="6"/>
        <end position="25"/>
    </location>
</feature>
<keyword evidence="1" id="KW-0472">Membrane</keyword>
<dbReference type="EMBL" id="LFJC01000003">
    <property type="protein sequence ID" value="PIT02745.1"/>
    <property type="molecule type" value="Genomic_DNA"/>
</dbReference>
<dbReference type="AlphaFoldDB" id="A0A2M6UDW2"/>
<gene>
    <name evidence="2" type="ORF">TSA1_19795</name>
</gene>
<keyword evidence="1" id="KW-1133">Transmembrane helix</keyword>